<feature type="region of interest" description="Disordered" evidence="1">
    <location>
        <begin position="1"/>
        <end position="86"/>
    </location>
</feature>
<evidence type="ECO:0000313" key="3">
    <source>
        <dbReference type="Proteomes" id="UP000784294"/>
    </source>
</evidence>
<comment type="caution">
    <text evidence="2">The sequence shown here is derived from an EMBL/GenBank/DDBJ whole genome shotgun (WGS) entry which is preliminary data.</text>
</comment>
<evidence type="ECO:0000256" key="1">
    <source>
        <dbReference type="SAM" id="MobiDB-lite"/>
    </source>
</evidence>
<accession>A0A3S5FEL9</accession>
<name>A0A3S5FEL9_9PLAT</name>
<dbReference type="AlphaFoldDB" id="A0A3S5FEL9"/>
<keyword evidence="3" id="KW-1185">Reference proteome</keyword>
<proteinExistence type="predicted"/>
<evidence type="ECO:0000313" key="2">
    <source>
        <dbReference type="EMBL" id="VEL26233.1"/>
    </source>
</evidence>
<feature type="non-terminal residue" evidence="2">
    <location>
        <position position="1"/>
    </location>
</feature>
<organism evidence="2 3">
    <name type="scientific">Protopolystoma xenopodis</name>
    <dbReference type="NCBI Taxonomy" id="117903"/>
    <lineage>
        <taxon>Eukaryota</taxon>
        <taxon>Metazoa</taxon>
        <taxon>Spiralia</taxon>
        <taxon>Lophotrochozoa</taxon>
        <taxon>Platyhelminthes</taxon>
        <taxon>Monogenea</taxon>
        <taxon>Polyopisthocotylea</taxon>
        <taxon>Polystomatidea</taxon>
        <taxon>Polystomatidae</taxon>
        <taxon>Protopolystoma</taxon>
    </lineage>
</organism>
<protein>
    <submittedName>
        <fullName evidence="2">Uncharacterized protein</fullName>
    </submittedName>
</protein>
<dbReference type="Proteomes" id="UP000784294">
    <property type="component" value="Unassembled WGS sequence"/>
</dbReference>
<dbReference type="EMBL" id="CAAALY010078929">
    <property type="protein sequence ID" value="VEL26233.1"/>
    <property type="molecule type" value="Genomic_DNA"/>
</dbReference>
<sequence length="111" mass="11821">SVGRPTNRQPRPRHPLAPSDGQRARPHSHGDTSRLTSAHQATGHEAGMSRCLVRQASCQGDTSTNSSTTSTISTSNSNSSNSSSLQETFVVVRRIDRPPQSRASLLCSPIG</sequence>
<gene>
    <name evidence="2" type="ORF">PXEA_LOCUS19673</name>
</gene>
<feature type="compositionally biased region" description="Low complexity" evidence="1">
    <location>
        <begin position="62"/>
        <end position="84"/>
    </location>
</feature>
<reference evidence="2" key="1">
    <citation type="submission" date="2018-11" db="EMBL/GenBank/DDBJ databases">
        <authorList>
            <consortium name="Pathogen Informatics"/>
        </authorList>
    </citation>
    <scope>NUCLEOTIDE SEQUENCE</scope>
</reference>